<reference evidence="2" key="1">
    <citation type="submission" date="2022-06" db="EMBL/GenBank/DDBJ databases">
        <title>Complete genome sequences of two strains of the flax pathogen Septoria linicola.</title>
        <authorList>
            <person name="Lapalu N."/>
            <person name="Simon A."/>
            <person name="Demenou B."/>
            <person name="Paumier D."/>
            <person name="Guillot M.-P."/>
            <person name="Gout L."/>
            <person name="Valade R."/>
        </authorList>
    </citation>
    <scope>NUCLEOTIDE SEQUENCE</scope>
    <source>
        <strain evidence="2">SE15195</strain>
    </source>
</reference>
<dbReference type="EMBL" id="CP099422">
    <property type="protein sequence ID" value="USW53093.1"/>
    <property type="molecule type" value="Genomic_DNA"/>
</dbReference>
<sequence>MADKPVVYVPVKLDAFVLNQFSSKGFPNNASLAPLSQPNYTFLRLDAGLIQNDVLPYHDISHASPATINPRMTDLGTGSPKKKRQGVYLHWMLPRCYRAGTAAKTDSVPEFKTAPDRWLVLRRLHPGEEPANVVRDGRMKEITAWIVESNRVRNVQEFDKNVDAEVDCAPYLKGDLGSIDGQAEVYIGQKTLLTPGSWKEAAPNAEKFVPLGALNTANPLFADYAPHCSNVFSILDNFEYNSGTGKSYLTKATASYTVLGWHGEEAQDFLTNPGALSMADLLARSFLTMPTARSDEFLNRPSSGRVLCHGSMYTINYSAQDATLVQPSADAAKKFANAKSHPVTIGTTPLDSVLSYVRAYNDSLKQGGSRDTHLDETQADILHLETLLLKQEDDIDSQQEAHDMLSAKNFEPCQDSGSFWSFSAAVPREQSSTVVDSRTQKLFQPTLSQKQDLQKLNNFQTIIDATKRELKSEQWNLFALWWKYVSSKPWQDLRATTDSVSSQIKLVKAIRERVDSLTTVLPSLLQPFSKPGTDTTMPAFIVEQNSRKRFYTQRDPSILVPGLANPWPADWLLPLPTRLSSQVQIPELPGQLPSGWGTLRDVIDTTISSCFSGASQTLRSAALALVREFFNLRPNDVPEAASFVRGQPKVLSPPHYHDGRDAWNNTQAWFPLFLEWEARYCHVPWSAWDFNQVSIPFRPNENPRVRYGIRPDQSVASLTKNQAGTIKDEREIDGRVLILPQPGFSLRVNIEQLLSSTSEEDLPDHLRPVLDPNTGELVRDPAVKFLEDVDQIQLLSAPMTGFMDHLVTRLLGTHIKPTVRDPLAPNVSSPLKGAEKGEVGLNNEAITLMGFDLDKTPFSDFVPFDSGVSPLKPVTHGQFRLTKLNIIDKFGQAISALDPRPSNNIPPLYPNLSEYFHPQSLGSDVNRDNVIIEDPAGCQFAQYPPTINQDARLNGSFMLYDTEQKMWRPAGDWDDPVWGFVVLNYAENGVQIFLPDGQFYREVRLGGPSKATQSIEWQPFEPPSDSQAKASDPKVYRSKGYAQLDALMQQLSKPEYLRSFFIMVNKALAALPQAPNHYAEYLNAIIGRPLALTNIGFSLELASPPFQNQSTLSSTPAEIALTNYNFTVKVGDRDRAYDGLVCLFKQKGDARAVPGHEIDLSTMITYYPAGKDRSTTALDRSQYFDLNPYHVSSRSYKLDQRDPLAATKEINLAMNDHYSQFTRLGALIDPFAKIHAYSGILPITTLQLPSWTLQSAMQRMTAFFRMGPLIVTTPDVQSRYDASRDLSTESNVLELVAAAKPLAPAPATGAVPPVEVFSGIPLPALASADWNWLQPYAMKPAESSGDSTGATKEKAQHWNPFPIASLDNKPRFEAGPYTAVEGFLQLKRPVMEGKV</sequence>
<accession>A0A9Q9ATV3</accession>
<proteinExistence type="predicted"/>
<name>A0A9Q9ATV3_9PEZI</name>
<protein>
    <submittedName>
        <fullName evidence="2">Uncharacterized protein</fullName>
    </submittedName>
</protein>
<evidence type="ECO:0000313" key="3">
    <source>
        <dbReference type="Proteomes" id="UP001056384"/>
    </source>
</evidence>
<evidence type="ECO:0000256" key="1">
    <source>
        <dbReference type="SAM" id="MobiDB-lite"/>
    </source>
</evidence>
<feature type="region of interest" description="Disordered" evidence="1">
    <location>
        <begin position="1014"/>
        <end position="1033"/>
    </location>
</feature>
<keyword evidence="3" id="KW-1185">Reference proteome</keyword>
<evidence type="ECO:0000313" key="2">
    <source>
        <dbReference type="EMBL" id="USW53093.1"/>
    </source>
</evidence>
<gene>
    <name evidence="2" type="ORF">Slin15195_G064120</name>
</gene>
<organism evidence="2 3">
    <name type="scientific">Septoria linicola</name>
    <dbReference type="NCBI Taxonomy" id="215465"/>
    <lineage>
        <taxon>Eukaryota</taxon>
        <taxon>Fungi</taxon>
        <taxon>Dikarya</taxon>
        <taxon>Ascomycota</taxon>
        <taxon>Pezizomycotina</taxon>
        <taxon>Dothideomycetes</taxon>
        <taxon>Dothideomycetidae</taxon>
        <taxon>Mycosphaerellales</taxon>
        <taxon>Mycosphaerellaceae</taxon>
        <taxon>Septoria</taxon>
    </lineage>
</organism>
<dbReference type="Proteomes" id="UP001056384">
    <property type="component" value="Chromosome 5"/>
</dbReference>